<dbReference type="Proteomes" id="UP000207598">
    <property type="component" value="Unassembled WGS sequence"/>
</dbReference>
<accession>A0A238L5A6</accession>
<organism evidence="1 2">
    <name type="scientific">Maliponia aquimaris</name>
    <dbReference type="NCBI Taxonomy" id="1673631"/>
    <lineage>
        <taxon>Bacteria</taxon>
        <taxon>Pseudomonadati</taxon>
        <taxon>Pseudomonadota</taxon>
        <taxon>Alphaproteobacteria</taxon>
        <taxon>Rhodobacterales</taxon>
        <taxon>Paracoccaceae</taxon>
        <taxon>Maliponia</taxon>
    </lineage>
</organism>
<evidence type="ECO:0000313" key="1">
    <source>
        <dbReference type="EMBL" id="SMX50001.1"/>
    </source>
</evidence>
<sequence length="131" mass="14891">MADISADAAPEGGLALYPDGRRVLMLYALDLAPSTFAPILPKLERRFFRHKLVILHTSLDFRPFMDAKAAFEQLPALEQIAEFPHLTDWPRYLADRHALLIAKWAPRRAIAYGTDFAGYMDQVRQIVGDHE</sequence>
<name>A0A238L5A6_9RHOB</name>
<dbReference type="OrthoDB" id="7848607at2"/>
<dbReference type="EMBL" id="FXYF01000019">
    <property type="protein sequence ID" value="SMX50001.1"/>
    <property type="molecule type" value="Genomic_DNA"/>
</dbReference>
<proteinExistence type="predicted"/>
<evidence type="ECO:0000313" key="2">
    <source>
        <dbReference type="Proteomes" id="UP000207598"/>
    </source>
</evidence>
<reference evidence="1 2" key="1">
    <citation type="submission" date="2017-05" db="EMBL/GenBank/DDBJ databases">
        <authorList>
            <person name="Song R."/>
            <person name="Chenine A.L."/>
            <person name="Ruprecht R.M."/>
        </authorList>
    </citation>
    <scope>NUCLEOTIDE SEQUENCE [LARGE SCALE GENOMIC DNA]</scope>
    <source>
        <strain evidence="1 2">CECT 8898</strain>
    </source>
</reference>
<dbReference type="AlphaFoldDB" id="A0A238L5A6"/>
<protein>
    <submittedName>
        <fullName evidence="1">Uncharacterized protein</fullName>
    </submittedName>
</protein>
<gene>
    <name evidence="1" type="ORF">MAA8898_04543</name>
</gene>
<keyword evidence="2" id="KW-1185">Reference proteome</keyword>
<dbReference type="RefSeq" id="WP_141194925.1">
    <property type="nucleotide sequence ID" value="NZ_FXYF01000019.1"/>
</dbReference>